<dbReference type="Pfam" id="PF09709">
    <property type="entry name" value="Cas_Csd1"/>
    <property type="match status" value="1"/>
</dbReference>
<evidence type="ECO:0000313" key="1">
    <source>
        <dbReference type="EMBL" id="ADK80204.1"/>
    </source>
</evidence>
<evidence type="ECO:0000313" key="2">
    <source>
        <dbReference type="Proteomes" id="UP000002318"/>
    </source>
</evidence>
<dbReference type="InterPro" id="IPR010144">
    <property type="entry name" value="CRISPR-assoc_prot_Csd1-typ"/>
</dbReference>
<dbReference type="STRING" id="573413.Spirs_1071"/>
<dbReference type="OrthoDB" id="9778918at2"/>
<keyword evidence="2" id="KW-1185">Reference proteome</keyword>
<dbReference type="eggNOG" id="ENOG502Z7WH">
    <property type="taxonomic scope" value="Bacteria"/>
</dbReference>
<dbReference type="HOGENOM" id="CLU_031037_0_0_12"/>
<sequence>MILQELSKYYKRLLEDPQIDICEPGFSPENISFRIVISKDGDFINLEDLREPDEKNNLRPTIMNVPKFDGKRARGIKPYFLWDKSHYTVGIKSENSIEEETLEHKNAFILLIDEIMGDSLSDYSSIVAIRKFSSNKDNIAKLKAHTHWNDFLNNFAVFEVEGSGFQTVFDDPQILEIWRKHYAKSATGKEMQQGLCLVSGEKGSLTTTHPTIKRGIGGKNDVPLVSCNIDSGESYNKTKGENAPVSSISASYFTGALNYLVDHNTNNILLGDTRGGDRLLFWAEENKESESFFGSVFDNQKRDESKLKELEATFKIIRKGQYPDELDDDSHFFVLGLAPNSARVSVRFWHVDTVKSMVTKIGRHVEDLQIIKMFPERETNIPSIWQLLIETAVLRDSKNILPTLAGPLMRSVLSGNRYPNNILALLIGRIRHDQDDKKKGKWKISSYRASFIKAILNRNYNKELSVALDKEKTSVPYCLGRLFAVLEKIQEDSADGEINTTIKDRYFSSASATPKVVFPTILKLSQNHQKKLRTKSPGNMINKEKLLGEIMGNISEFPATLKLEDQGEFAIGYYHQRQNFFTKKENKGDN</sequence>
<dbReference type="RefSeq" id="WP_013253668.1">
    <property type="nucleotide sequence ID" value="NC_014364.1"/>
</dbReference>
<dbReference type="AlphaFoldDB" id="E1R0V5"/>
<name>E1R0V5_SEDSS</name>
<organism evidence="1 2">
    <name type="scientific">Sediminispirochaeta smaragdinae (strain DSM 11293 / JCM 15392 / SEBR 4228)</name>
    <name type="common">Spirochaeta smaragdinae</name>
    <dbReference type="NCBI Taxonomy" id="573413"/>
    <lineage>
        <taxon>Bacteria</taxon>
        <taxon>Pseudomonadati</taxon>
        <taxon>Spirochaetota</taxon>
        <taxon>Spirochaetia</taxon>
        <taxon>Spirochaetales</taxon>
        <taxon>Spirochaetaceae</taxon>
        <taxon>Sediminispirochaeta</taxon>
    </lineage>
</organism>
<dbReference type="KEGG" id="ssm:Spirs_1071"/>
<dbReference type="CDD" id="cd09757">
    <property type="entry name" value="Cas8c_I-C"/>
    <property type="match status" value="1"/>
</dbReference>
<reference evidence="1 2" key="1">
    <citation type="journal article" date="2010" name="Stand. Genomic Sci.">
        <title>Complete genome sequence of Spirochaeta smaragdinae type strain (SEBR 4228).</title>
        <authorList>
            <person name="Mavromatis K."/>
            <person name="Yasawong M."/>
            <person name="Chertkov O."/>
            <person name="Lapidus A."/>
            <person name="Lucas S."/>
            <person name="Nolan M."/>
            <person name="Del Rio T.G."/>
            <person name="Tice H."/>
            <person name="Cheng J.F."/>
            <person name="Pitluck S."/>
            <person name="Liolios K."/>
            <person name="Ivanova N."/>
            <person name="Tapia R."/>
            <person name="Han C."/>
            <person name="Bruce D."/>
            <person name="Goodwin L."/>
            <person name="Pati A."/>
            <person name="Chen A."/>
            <person name="Palaniappan K."/>
            <person name="Land M."/>
            <person name="Hauser L."/>
            <person name="Chang Y.J."/>
            <person name="Jeffries C.D."/>
            <person name="Detter J.C."/>
            <person name="Rohde M."/>
            <person name="Brambilla E."/>
            <person name="Spring S."/>
            <person name="Goker M."/>
            <person name="Sikorski J."/>
            <person name="Woyke T."/>
            <person name="Bristow J."/>
            <person name="Eisen J.A."/>
            <person name="Markowitz V."/>
            <person name="Hugenholtz P."/>
            <person name="Klenk H.P."/>
            <person name="Kyrpides N.C."/>
        </authorList>
    </citation>
    <scope>NUCLEOTIDE SEQUENCE [LARGE SCALE GENOMIC DNA]</scope>
    <source>
        <strain evidence="2">DSM 11293 / JCM 15392 / SEBR 4228</strain>
    </source>
</reference>
<dbReference type="Proteomes" id="UP000002318">
    <property type="component" value="Chromosome"/>
</dbReference>
<gene>
    <name evidence="1" type="ordered locus">Spirs_1071</name>
</gene>
<accession>E1R0V5</accession>
<proteinExistence type="predicted"/>
<dbReference type="EMBL" id="CP002116">
    <property type="protein sequence ID" value="ADK80204.1"/>
    <property type="molecule type" value="Genomic_DNA"/>
</dbReference>
<protein>
    <submittedName>
        <fullName evidence="1">CRISPR-associated protein, Csd1 family</fullName>
    </submittedName>
</protein>
<dbReference type="NCBIfam" id="TIGR01863">
    <property type="entry name" value="cas_Csd1"/>
    <property type="match status" value="1"/>
</dbReference>